<dbReference type="AlphaFoldDB" id="A0A1I1B6X1"/>
<dbReference type="STRING" id="490629.SAMN05216266_112135"/>
<protein>
    <recommendedName>
        <fullName evidence="3">SseB protein N-terminal domain-containing protein</fullName>
    </recommendedName>
</protein>
<evidence type="ECO:0000313" key="2">
    <source>
        <dbReference type="Proteomes" id="UP000243799"/>
    </source>
</evidence>
<keyword evidence="2" id="KW-1185">Reference proteome</keyword>
<dbReference type="Proteomes" id="UP000243799">
    <property type="component" value="Unassembled WGS sequence"/>
</dbReference>
<evidence type="ECO:0000313" key="1">
    <source>
        <dbReference type="EMBL" id="SFB46021.1"/>
    </source>
</evidence>
<reference evidence="2" key="1">
    <citation type="submission" date="2016-10" db="EMBL/GenBank/DDBJ databases">
        <authorList>
            <person name="Varghese N."/>
            <person name="Submissions S."/>
        </authorList>
    </citation>
    <scope>NUCLEOTIDE SEQUENCE [LARGE SCALE GENOMIC DNA]</scope>
    <source>
        <strain evidence="2">CGMCC 4.3568</strain>
    </source>
</reference>
<gene>
    <name evidence="1" type="ORF">SAMN05216266_112135</name>
</gene>
<proteinExistence type="predicted"/>
<dbReference type="InterPro" id="IPR049975">
    <property type="entry name" value="SAV_915-like_dom"/>
</dbReference>
<dbReference type="RefSeq" id="WP_342741721.1">
    <property type="nucleotide sequence ID" value="NZ_FOKG01000012.1"/>
</dbReference>
<evidence type="ECO:0008006" key="3">
    <source>
        <dbReference type="Google" id="ProtNLM"/>
    </source>
</evidence>
<dbReference type="NCBIfam" id="NF042914">
    <property type="entry name" value="SAV915_dom"/>
    <property type="match status" value="1"/>
</dbReference>
<accession>A0A1I1B6X1</accession>
<organism evidence="1 2">
    <name type="scientific">Amycolatopsis marina</name>
    <dbReference type="NCBI Taxonomy" id="490629"/>
    <lineage>
        <taxon>Bacteria</taxon>
        <taxon>Bacillati</taxon>
        <taxon>Actinomycetota</taxon>
        <taxon>Actinomycetes</taxon>
        <taxon>Pseudonocardiales</taxon>
        <taxon>Pseudonocardiaceae</taxon>
        <taxon>Amycolatopsis</taxon>
    </lineage>
</organism>
<name>A0A1I1B6X1_9PSEU</name>
<dbReference type="EMBL" id="FOKG01000012">
    <property type="protein sequence ID" value="SFB46021.1"/>
    <property type="molecule type" value="Genomic_DNA"/>
</dbReference>
<sequence>MFENAEVEISRKLPPVIYLPCTEHVRNPEDAVIEYHSTKDGRVAVLVYSALDRLEFCCGTDQPWLVAPTTMLTPMRQAAAFDLVLLDVVVPEEHRTTLRSPQPRHTTA</sequence>